<evidence type="ECO:0000313" key="3">
    <source>
        <dbReference type="Proteomes" id="UP000016932"/>
    </source>
</evidence>
<protein>
    <submittedName>
        <fullName evidence="2">Uncharacterized protein</fullName>
    </submittedName>
</protein>
<dbReference type="AlphaFoldDB" id="M2YGZ4"/>
<feature type="compositionally biased region" description="Polar residues" evidence="1">
    <location>
        <begin position="299"/>
        <end position="311"/>
    </location>
</feature>
<sequence>MPCKNATLGLQSTRTALQQTRGEVQKLAFCPSVAPLFIRLSFDVLPLIPLLFASLHLLPSFLTCPKPNLLPTCLFACQLPGASPPLSLAVTKSLRQRTRPSRSSRYALPLQSLHIIVLTLWHSQNTSNCLALKLGFYAAQADAALGCPSKISYTDPSFKNFLIATAAKHGIYKSGAKPPSSTLITFANDLGIQTCYGPHIWVDIMKRVTGAMDRFGPDGSSPHPTQVNSRGQKIGWTSIINSANAILAGRDAFSAPFPNAGWSFEAIPSQIAATPTSSGRPVMVPAPGSNILTPPATPRRSQSPVFLQTPSAPAHAGTASRIDDHDTRLNRHRQQINTNTSRLDTHEGRLDTHETRLDRHRHNIDTNTRRVNTHEGRLNGVDSRLERHRRAIDTNHGRLSTSESRLAALDSRVNGTTQQINTTSDRLRSAESLLCTHDEAISDHASRAQDTSKAVNNLRQGTLDATKALTKGITMVGDQAATATSLAQSASKDVKDTSDIVKALTKGLNALQTQTNTTTSLAQDTSKDVTALRNNTLNTVKALAKGISIQQSDMATASKDITTLQENTSKSAKTLAKGMNVLSGKVNTATTLAQDAMNAVDALAAGTKNAFALRDGLIRNGEVRDFENAERVSKLVDVVERLKMAKIHDFFLDIWILELTSRGAEIVRYERRNFFRFFFHFFLLWVRGVGINKKDGQRGKKKAKKGTKRGVFFLVFDAGR</sequence>
<reference evidence="2 3" key="1">
    <citation type="journal article" date="2012" name="PLoS Pathog.">
        <title>Diverse lifestyles and strategies of plant pathogenesis encoded in the genomes of eighteen Dothideomycetes fungi.</title>
        <authorList>
            <person name="Ohm R.A."/>
            <person name="Feau N."/>
            <person name="Henrissat B."/>
            <person name="Schoch C.L."/>
            <person name="Horwitz B.A."/>
            <person name="Barry K.W."/>
            <person name="Condon B.J."/>
            <person name="Copeland A.C."/>
            <person name="Dhillon B."/>
            <person name="Glaser F."/>
            <person name="Hesse C.N."/>
            <person name="Kosti I."/>
            <person name="LaButti K."/>
            <person name="Lindquist E.A."/>
            <person name="Lucas S."/>
            <person name="Salamov A.A."/>
            <person name="Bradshaw R.E."/>
            <person name="Ciuffetti L."/>
            <person name="Hamelin R.C."/>
            <person name="Kema G.H.J."/>
            <person name="Lawrence C."/>
            <person name="Scott J.A."/>
            <person name="Spatafora J.W."/>
            <person name="Turgeon B.G."/>
            <person name="de Wit P.J.G.M."/>
            <person name="Zhong S."/>
            <person name="Goodwin S.B."/>
            <person name="Grigoriev I.V."/>
        </authorList>
    </citation>
    <scope>NUCLEOTIDE SEQUENCE [LARGE SCALE GENOMIC DNA]</scope>
    <source>
        <strain evidence="2 3">CIRAD86</strain>
    </source>
</reference>
<dbReference type="Gene3D" id="1.20.5.340">
    <property type="match status" value="1"/>
</dbReference>
<dbReference type="OrthoDB" id="10647169at2759"/>
<keyword evidence="3" id="KW-1185">Reference proteome</keyword>
<dbReference type="GeneID" id="19334333"/>
<dbReference type="RefSeq" id="XP_007932309.1">
    <property type="nucleotide sequence ID" value="XM_007934118.1"/>
</dbReference>
<proteinExistence type="predicted"/>
<dbReference type="VEuPathDB" id="FungiDB:MYCFIDRAFT_180239"/>
<dbReference type="KEGG" id="pfj:MYCFIDRAFT_180239"/>
<dbReference type="Proteomes" id="UP000016932">
    <property type="component" value="Unassembled WGS sequence"/>
</dbReference>
<feature type="region of interest" description="Disordered" evidence="1">
    <location>
        <begin position="274"/>
        <end position="345"/>
    </location>
</feature>
<dbReference type="eggNOG" id="ENOG502RV5M">
    <property type="taxonomic scope" value="Eukaryota"/>
</dbReference>
<dbReference type="SUPFAM" id="SSF57997">
    <property type="entry name" value="Tropomyosin"/>
    <property type="match status" value="1"/>
</dbReference>
<organism evidence="2 3">
    <name type="scientific">Pseudocercospora fijiensis (strain CIRAD86)</name>
    <name type="common">Black leaf streak disease fungus</name>
    <name type="synonym">Mycosphaerella fijiensis</name>
    <dbReference type="NCBI Taxonomy" id="383855"/>
    <lineage>
        <taxon>Eukaryota</taxon>
        <taxon>Fungi</taxon>
        <taxon>Dikarya</taxon>
        <taxon>Ascomycota</taxon>
        <taxon>Pezizomycotina</taxon>
        <taxon>Dothideomycetes</taxon>
        <taxon>Dothideomycetidae</taxon>
        <taxon>Mycosphaerellales</taxon>
        <taxon>Mycosphaerellaceae</taxon>
        <taxon>Pseudocercospora</taxon>
    </lineage>
</organism>
<dbReference type="EMBL" id="KB446569">
    <property type="protein sequence ID" value="EME77095.1"/>
    <property type="molecule type" value="Genomic_DNA"/>
</dbReference>
<evidence type="ECO:0000313" key="2">
    <source>
        <dbReference type="EMBL" id="EME77095.1"/>
    </source>
</evidence>
<dbReference type="HOGENOM" id="CLU_384073_0_0_1"/>
<name>M2YGZ4_PSEFD</name>
<gene>
    <name evidence="2" type="ORF">MYCFIDRAFT_180239</name>
</gene>
<dbReference type="STRING" id="383855.M2YGZ4"/>
<evidence type="ECO:0000256" key="1">
    <source>
        <dbReference type="SAM" id="MobiDB-lite"/>
    </source>
</evidence>
<accession>M2YGZ4</accession>